<dbReference type="Proteomes" id="UP001055439">
    <property type="component" value="Chromosome 4"/>
</dbReference>
<keyword evidence="3" id="KW-0862">Zinc</keyword>
<proteinExistence type="predicted"/>
<feature type="region of interest" description="Disordered" evidence="6">
    <location>
        <begin position="926"/>
        <end position="980"/>
    </location>
</feature>
<keyword evidence="1" id="KW-0479">Metal-binding</keyword>
<dbReference type="InterPro" id="IPR011011">
    <property type="entry name" value="Znf_FYVE_PHD"/>
</dbReference>
<feature type="region of interest" description="Disordered" evidence="6">
    <location>
        <begin position="694"/>
        <end position="756"/>
    </location>
</feature>
<dbReference type="InterPro" id="IPR056280">
    <property type="entry name" value="AIPP2-like_SPOC"/>
</dbReference>
<organism evidence="8 9">
    <name type="scientific">Musa troglodytarum</name>
    <name type="common">fe'i banana</name>
    <dbReference type="NCBI Taxonomy" id="320322"/>
    <lineage>
        <taxon>Eukaryota</taxon>
        <taxon>Viridiplantae</taxon>
        <taxon>Streptophyta</taxon>
        <taxon>Embryophyta</taxon>
        <taxon>Tracheophyta</taxon>
        <taxon>Spermatophyta</taxon>
        <taxon>Magnoliopsida</taxon>
        <taxon>Liliopsida</taxon>
        <taxon>Zingiberales</taxon>
        <taxon>Musaceae</taxon>
        <taxon>Musa</taxon>
    </lineage>
</organism>
<evidence type="ECO:0000256" key="3">
    <source>
        <dbReference type="ARBA" id="ARBA00022833"/>
    </source>
</evidence>
<evidence type="ECO:0000256" key="4">
    <source>
        <dbReference type="ARBA" id="ARBA00023015"/>
    </source>
</evidence>
<evidence type="ECO:0000256" key="1">
    <source>
        <dbReference type="ARBA" id="ARBA00022723"/>
    </source>
</evidence>
<feature type="domain" description="Zinc finger PHD-type" evidence="7">
    <location>
        <begin position="614"/>
        <end position="661"/>
    </location>
</feature>
<dbReference type="SMART" id="SM00249">
    <property type="entry name" value="PHD"/>
    <property type="match status" value="1"/>
</dbReference>
<name>A0A9E7JZZ6_9LILI</name>
<evidence type="ECO:0000259" key="7">
    <source>
        <dbReference type="SMART" id="SM00249"/>
    </source>
</evidence>
<protein>
    <submittedName>
        <fullName evidence="8">PHD</fullName>
    </submittedName>
</protein>
<reference evidence="8" key="1">
    <citation type="submission" date="2022-05" db="EMBL/GenBank/DDBJ databases">
        <title>The Musa troglodytarum L. genome provides insights into the mechanism of non-climacteric behaviour and enrichment of carotenoids.</title>
        <authorList>
            <person name="Wang J."/>
        </authorList>
    </citation>
    <scope>NUCLEOTIDE SEQUENCE</scope>
    <source>
        <tissue evidence="8">Leaf</tissue>
    </source>
</reference>
<dbReference type="PANTHER" id="PTHR33304">
    <property type="match status" value="1"/>
</dbReference>
<dbReference type="PANTHER" id="PTHR33304:SF9">
    <property type="entry name" value="RING_FYVE_PHD ZINC FINGER SUPERFAMILY PROTEIN"/>
    <property type="match status" value="1"/>
</dbReference>
<evidence type="ECO:0000256" key="6">
    <source>
        <dbReference type="SAM" id="MobiDB-lite"/>
    </source>
</evidence>
<dbReference type="Pfam" id="PF23121">
    <property type="entry name" value="SPOC_AIPP2"/>
    <property type="match status" value="1"/>
</dbReference>
<keyword evidence="2" id="KW-0863">Zinc-finger</keyword>
<keyword evidence="5" id="KW-0804">Transcription</keyword>
<dbReference type="EMBL" id="CP097506">
    <property type="protein sequence ID" value="URD99568.1"/>
    <property type="molecule type" value="Genomic_DNA"/>
</dbReference>
<dbReference type="GO" id="GO:0034244">
    <property type="term" value="P:negative regulation of transcription elongation by RNA polymerase II"/>
    <property type="evidence" value="ECO:0007669"/>
    <property type="project" value="InterPro"/>
</dbReference>
<feature type="compositionally biased region" description="Basic and acidic residues" evidence="6">
    <location>
        <begin position="744"/>
        <end position="753"/>
    </location>
</feature>
<evidence type="ECO:0000313" key="8">
    <source>
        <dbReference type="EMBL" id="URD99568.1"/>
    </source>
</evidence>
<accession>A0A9E7JZZ6</accession>
<feature type="region of interest" description="Disordered" evidence="6">
    <location>
        <begin position="1823"/>
        <end position="1842"/>
    </location>
</feature>
<keyword evidence="9" id="KW-1185">Reference proteome</keyword>
<dbReference type="Gene3D" id="3.30.40.10">
    <property type="entry name" value="Zinc/RING finger domain, C3HC4 (zinc finger)"/>
    <property type="match status" value="1"/>
</dbReference>
<dbReference type="InterPro" id="IPR013083">
    <property type="entry name" value="Znf_RING/FYVE/PHD"/>
</dbReference>
<evidence type="ECO:0000256" key="5">
    <source>
        <dbReference type="ARBA" id="ARBA00023163"/>
    </source>
</evidence>
<keyword evidence="4" id="KW-0805">Transcription regulation</keyword>
<evidence type="ECO:0000313" key="9">
    <source>
        <dbReference type="Proteomes" id="UP001055439"/>
    </source>
</evidence>
<dbReference type="InterPro" id="IPR049914">
    <property type="entry name" value="PHD1-3/5-6"/>
</dbReference>
<feature type="compositionally biased region" description="Polar residues" evidence="6">
    <location>
        <begin position="783"/>
        <end position="799"/>
    </location>
</feature>
<gene>
    <name evidence="8" type="ORF">MUK42_29890</name>
</gene>
<sequence length="1881" mass="208099">MSHAFIGFLSPFTALGSPLESSPTTRRHLHRHAAPTYENIKAKGRGRALTPTPLSHTLPSSLLSSTPLPLCCLVSSVDSTSRNPRFRSSGVRRSLRAPSRPAISPTAYDSASLLPFLMRKRPERSLKPLDDLKNTVAEPEACNDFFFIEQDRDSALGMFLATTGFLDEVGGFQDPFCFPMRKILSLSLMASIIETNSDIEGPLEEADCGRQRMNSGKFADQSRLIFVGDMRVESGTCNVCSAPCSSCMHRIAVAMESNVDCGSSDNTIQLKEADNCSFTRIKSRLCDDLQTAVSETSNLLSGSSSNDSYAENAESKATLRSSFTYDTSEDVDIPPEISTVEAVEGYKFLGRGIPVTGHGMSCHYSRADLHHGELDGEHIVSRSYTNNDSCITGSGDANMLGLDHNLELEKRSCSLLSTCKFGVRETERVIQVETTHESCGCNMEANQVKSRKLVTVPQESSHKKSPGCLNVGLPRNSVLTNTSLMKNISPKLDSNSPCRSDLISCHNADSNDIEANQPSQVHGESHDCLVADVESSYQVLLSAGGNHGQKSFVFSDSEAAKSIQIGSNTSSGEFKNGEQFFESASDFDRSKSNLYESGTGQASEPESMLYDVKVCDICGDAGREDLLASCSRCIDGAEHTYCMRIMLDKVPERDWLCEECQKKEDVEIKKMKKAESVSGTSNICNLNKKIQNFGSSLNPESSPKLDTRSTNPEACGSRKQIQSPRTTSKKQMDRVDVGPVTKKKASETSDEPLRTASPRIATKFSCGSSYKNLHMAQVKQTNIASTRGDHSTNSSQTSRLPPLDRENSFKNLDIAGTKGTIIASLPGDQSTKSSQTFHSLALDSKSSNVRRELYSPRGFLSKQVSFKKSVEPKVKQLVEGVSQKLAKESTSSNTKQTLIRTINRSASCKSVSSGHHNVKSLIKAQSLKTPRADPKSFNPKKERSVMETKSTFDLDRQLVGPPPVGRKPLPKLDVKIAPPNSNASSKSELSILCSSKGFDRENNLGFKEVTKQTSFKWKSNEICDSENKKPGEFVNKEAVLVNSAATYISCSDDGEVTRSSVSPSIDSSHQGNLDDTTKDFSGTSRSAVTGVNHVVGHVKLTEAKCCQFDRPNMSAAKPSVDVGLVDGTKKRNKWKDALKAAISKNNMSRTVDQSECKLLKNNIICEGSSRSSLTSSSCQKDLPLEGEPYRKVNLRVSDTDNGRTDSASDAEQTKHLTESSYVPGVGDLNANPTNPDELNEKSSAQILPDHPSLLTTDFRFLVVPEHKFIWQGAFEILRIGRLPEIVEGIQAHLSNFASPKVHEVVCRFPCSIQLEEVPRVSLWPLQFQETGPKEDNIGLYFFAKDAESYEKSYQKLLDAAQKTDLAFKGSINEVELLIFPSNVLPESSQRWNMLFFLWGIFKVRKQDSSKPHTNFQQEPSGSKITLESQVQEVSSYHACELSTFQKHDLQQYPPKEFSINDETPGARTLKFNSIDNCQFVSSMVPDNDTHNTENFPSIKSSLDMVTVETESNGVSDRTSHYRYSFDCEKICPASKSNGTKSVYIYCPDLSEDLRPPLALDPDFNPWNVIQIKLRLCIACFFVSIVKVDFTDMELEIHAAIVSNMKLNLVYTEFVNKYLTYSKGEFANRTKDDTDVELGKSPHVFANSVQQKLNESLPEHLAASGFREDKEEMEESKGKKRFMKIENESQEATFVSLEDGWEHKRMKCDSEGHVISLREQSTECRLPPTMQPFSATNLDEQQRDGINYNNMVPESSVCTERCFFPQDSFPVGTKMVENSRYFLPPVDEDLSGSRTSDLELALGAKKLPSEEVMFPLFFPSVDKGRLDKPSGSEDDDHDVSTMLSLSIASPVTKRRRIQNPIREEDQHSINTTLNLFGGFHDT</sequence>
<evidence type="ECO:0000256" key="2">
    <source>
        <dbReference type="ARBA" id="ARBA00022771"/>
    </source>
</evidence>
<dbReference type="GO" id="GO:0008270">
    <property type="term" value="F:zinc ion binding"/>
    <property type="evidence" value="ECO:0007669"/>
    <property type="project" value="UniProtKB-KW"/>
</dbReference>
<feature type="region of interest" description="Disordered" evidence="6">
    <location>
        <begin position="783"/>
        <end position="806"/>
    </location>
</feature>
<dbReference type="InterPro" id="IPR001965">
    <property type="entry name" value="Znf_PHD"/>
</dbReference>
<dbReference type="SUPFAM" id="SSF57903">
    <property type="entry name" value="FYVE/PHD zinc finger"/>
    <property type="match status" value="1"/>
</dbReference>
<feature type="region of interest" description="Disordered" evidence="6">
    <location>
        <begin position="1194"/>
        <end position="1235"/>
    </location>
</feature>
<feature type="compositionally biased region" description="Basic and acidic residues" evidence="6">
    <location>
        <begin position="930"/>
        <end position="956"/>
    </location>
</feature>
<feature type="region of interest" description="Disordered" evidence="6">
    <location>
        <begin position="1058"/>
        <end position="1080"/>
    </location>
</feature>
<dbReference type="GO" id="GO:0140566">
    <property type="term" value="F:histone reader activity"/>
    <property type="evidence" value="ECO:0007669"/>
    <property type="project" value="InterPro"/>
</dbReference>
<dbReference type="OrthoDB" id="787137at2759"/>